<dbReference type="PROSITE" id="PS50995">
    <property type="entry name" value="HTH_MARR_2"/>
    <property type="match status" value="1"/>
</dbReference>
<protein>
    <submittedName>
        <fullName evidence="2">MarR family transcriptional regulator</fullName>
    </submittedName>
</protein>
<evidence type="ECO:0000313" key="2">
    <source>
        <dbReference type="EMBL" id="BAG45414.1"/>
    </source>
</evidence>
<dbReference type="STRING" id="395019.BMULJ_03542"/>
<evidence type="ECO:0000313" key="3">
    <source>
        <dbReference type="Proteomes" id="UP000008815"/>
    </source>
</evidence>
<dbReference type="PANTHER" id="PTHR33164:SF105">
    <property type="entry name" value="TRANSCRIPTIONAL REPRESSOR PROTEIN-RELATED"/>
    <property type="match status" value="1"/>
</dbReference>
<reference evidence="2 3" key="1">
    <citation type="submission" date="2007-04" db="EMBL/GenBank/DDBJ databases">
        <title>Complete genome sequence of Burkholderia multivorans ATCC 17616.</title>
        <authorList>
            <person name="Ohtsubo Y."/>
            <person name="Yamashita A."/>
            <person name="Kurokawa K."/>
            <person name="Takami H."/>
            <person name="Yuhara S."/>
            <person name="Nishiyama E."/>
            <person name="Endo R."/>
            <person name="Miyazaki R."/>
            <person name="Ono A."/>
            <person name="Yano K."/>
            <person name="Ito M."/>
            <person name="Sota M."/>
            <person name="Yuji N."/>
            <person name="Hattori M."/>
            <person name="Tsuda M."/>
        </authorList>
    </citation>
    <scope>NUCLEOTIDE SEQUENCE [LARGE SCALE GENOMIC DNA]</scope>
    <source>
        <strain evidence="3">ATCC 17616 / 249</strain>
    </source>
</reference>
<dbReference type="KEGG" id="bmu:Bmul_4972"/>
<dbReference type="InterPro" id="IPR000835">
    <property type="entry name" value="HTH_MarR-typ"/>
</dbReference>
<dbReference type="GO" id="GO:0003700">
    <property type="term" value="F:DNA-binding transcription factor activity"/>
    <property type="evidence" value="ECO:0007669"/>
    <property type="project" value="InterPro"/>
</dbReference>
<dbReference type="Proteomes" id="UP000008815">
    <property type="component" value="Chromosome 2"/>
</dbReference>
<name>A0A0H3KTG7_BURM1</name>
<organism evidence="2 3">
    <name type="scientific">Burkholderia multivorans (strain ATCC 17616 / 249)</name>
    <dbReference type="NCBI Taxonomy" id="395019"/>
    <lineage>
        <taxon>Bacteria</taxon>
        <taxon>Pseudomonadati</taxon>
        <taxon>Pseudomonadota</taxon>
        <taxon>Betaproteobacteria</taxon>
        <taxon>Burkholderiales</taxon>
        <taxon>Burkholderiaceae</taxon>
        <taxon>Burkholderia</taxon>
        <taxon>Burkholderia cepacia complex</taxon>
    </lineage>
</organism>
<dbReference type="EMBL" id="AP009386">
    <property type="protein sequence ID" value="BAG45414.1"/>
    <property type="molecule type" value="Genomic_DNA"/>
</dbReference>
<accession>A0A0H3KTG7</accession>
<dbReference type="InterPro" id="IPR036390">
    <property type="entry name" value="WH_DNA-bd_sf"/>
</dbReference>
<dbReference type="HOGENOM" id="CLU_083287_35_0_4"/>
<dbReference type="AlphaFoldDB" id="A0A0H3KTG7"/>
<dbReference type="SUPFAM" id="SSF46785">
    <property type="entry name" value="Winged helix' DNA-binding domain"/>
    <property type="match status" value="1"/>
</dbReference>
<dbReference type="RefSeq" id="WP_012217508.1">
    <property type="nucleotide sequence ID" value="NC_010086.1"/>
</dbReference>
<dbReference type="PRINTS" id="PR00598">
    <property type="entry name" value="HTHMARR"/>
</dbReference>
<dbReference type="KEGG" id="bmj:BMULJ_03542"/>
<sequence>MDDIETIGACNCFALRQATRFVTQIYERHLSAAGVTPAQFSIIAILSRRPDVLMSELADALVMDRTTLLRALKPLQRDGLVASAPSEHDPRAHVLNLTKQGVRAFGQAKRAWQAAQREFEAAFGEQRAQALRDELLQLTGKR</sequence>
<gene>
    <name evidence="2" type="ordered locus">BMULJ_03542</name>
</gene>
<dbReference type="InterPro" id="IPR036388">
    <property type="entry name" value="WH-like_DNA-bd_sf"/>
</dbReference>
<feature type="domain" description="HTH marR-type" evidence="1">
    <location>
        <begin position="1"/>
        <end position="140"/>
    </location>
</feature>
<dbReference type="Gene3D" id="1.10.10.10">
    <property type="entry name" value="Winged helix-like DNA-binding domain superfamily/Winged helix DNA-binding domain"/>
    <property type="match status" value="1"/>
</dbReference>
<evidence type="ECO:0000259" key="1">
    <source>
        <dbReference type="PROSITE" id="PS50995"/>
    </source>
</evidence>
<dbReference type="PANTHER" id="PTHR33164">
    <property type="entry name" value="TRANSCRIPTIONAL REGULATOR, MARR FAMILY"/>
    <property type="match status" value="1"/>
</dbReference>
<dbReference type="SMART" id="SM00347">
    <property type="entry name" value="HTH_MARR"/>
    <property type="match status" value="1"/>
</dbReference>
<dbReference type="Pfam" id="PF12802">
    <property type="entry name" value="MarR_2"/>
    <property type="match status" value="1"/>
</dbReference>
<proteinExistence type="predicted"/>
<dbReference type="InterPro" id="IPR039422">
    <property type="entry name" value="MarR/SlyA-like"/>
</dbReference>
<dbReference type="GO" id="GO:0006950">
    <property type="term" value="P:response to stress"/>
    <property type="evidence" value="ECO:0007669"/>
    <property type="project" value="TreeGrafter"/>
</dbReference>
<dbReference type="eggNOG" id="COG1846">
    <property type="taxonomic scope" value="Bacteria"/>
</dbReference>
<keyword evidence="3" id="KW-1185">Reference proteome</keyword>